<gene>
    <name evidence="12" type="ORF">Cvel_15382</name>
</gene>
<dbReference type="VEuPathDB" id="CryptoDB:Cvel_15382"/>
<dbReference type="InterPro" id="IPR020966">
    <property type="entry name" value="ALMT"/>
</dbReference>
<keyword evidence="5 10" id="KW-1133">Transmembrane helix</keyword>
<evidence type="ECO:0000256" key="5">
    <source>
        <dbReference type="ARBA" id="ARBA00022989"/>
    </source>
</evidence>
<dbReference type="InterPro" id="IPR049453">
    <property type="entry name" value="Memb_transporter_dom"/>
</dbReference>
<evidence type="ECO:0000256" key="7">
    <source>
        <dbReference type="ARBA" id="ARBA00023136"/>
    </source>
</evidence>
<comment type="similarity">
    <text evidence="2">Belongs to the aromatic acid exporter (TC 2.A.85) family.</text>
</comment>
<organism evidence="12">
    <name type="scientific">Chromera velia CCMP2878</name>
    <dbReference type="NCBI Taxonomy" id="1169474"/>
    <lineage>
        <taxon>Eukaryota</taxon>
        <taxon>Sar</taxon>
        <taxon>Alveolata</taxon>
        <taxon>Colpodellida</taxon>
        <taxon>Chromeraceae</taxon>
        <taxon>Chromera</taxon>
    </lineage>
</organism>
<evidence type="ECO:0000256" key="4">
    <source>
        <dbReference type="ARBA" id="ARBA00022692"/>
    </source>
</evidence>
<accession>A0A0G4F5U4</accession>
<sequence length="1023" mass="109990">MNEPLIPAPDLERNEARGHLRCSRGGETGTEQDLRSPPDGAPLPPATVSISNQSSKSQKEKGGGVWGQVKEMASVSFTKFQQRLGLQMALCFFVGSCCISLDTVRSFLGGRNSNWVLISAAVCLEGSMGASRKKGLLRILGTMIAGLSGILVILVSHFTAHRLVPLMLSFSASSSAAASASSASASGQATDDAGELSLSGREEEMQERVREGVFVFLMTLLGFFFMMQKERFKDNNYAFTIAMSTLPIVAAAGFDEPDAQFEQAVDTGSVRLCNVLLGVVLVIVVSTFALPVRATDKLLDKLEATGKQMGRIVEDVFGSLVDSPDEDGGLKGRSGTDDERRFQDSGLRKRFSSTTNGLEKISDDLAAMRSLLLPARHETGVIVWVQGGENDTACCSPAGWVMRFVRLVAEVWRLLVPPLCASCVASVGNFLFRLLWYNRPLREEPVRKTLRVMEQVRNELNRIVFLLCSGSANLSGCRRHAAMVAQAKSALRGLLEDLCKLVTHPEREETGGRGGGMMHSSREWTAEADEESLAPSPPVLLRRSLESRLLHLVLLTGDLEFALNALQMRGDQETPLGQSFVAAQHPNEEDLTHLVERNLRLRLQSPSGLLPFPSFLSNSESVSRSLPPSANARERAQQQQQQQQGAQAGNLHGILGTRGVPRRASSSSEEVEGPAVGGGVEGGAAAGVGGGEERQAGLMWSDVPSLLSTAQTGGGTWMKAGASSRSYAGSGGVPSVGAPSSAQGSSRRVVPVPPRGLPLSAAVSPTFGQPPVSNQRGGGRALQKDRERDRELERESQAKETRDGGPELERERSHVIFSGGQELAGGGERSHAALFSSEAQEEDAPPPLQLAPFMHGETASVSGDKDREREGCTFLARRSAGAVGEELVLRWLIEALHVTCQACYSALRAADEASAERAYCAIQKTLRGRMTTVEEARQASQTVPVSPERPKEKIQKTPAQHAEGALSSSFEGLGEERGEGEKERPGPPGRTLSLVMPFVWQQYEEEGGEPLSPQPRVVESMRL</sequence>
<feature type="transmembrane region" description="Helical" evidence="10">
    <location>
        <begin position="274"/>
        <end position="292"/>
    </location>
</feature>
<feature type="region of interest" description="Disordered" evidence="9">
    <location>
        <begin position="617"/>
        <end position="691"/>
    </location>
</feature>
<dbReference type="AlphaFoldDB" id="A0A0G4F5U4"/>
<dbReference type="PANTHER" id="PTHR31086">
    <property type="entry name" value="ALUMINUM-ACTIVATED MALATE TRANSPORTER 10"/>
    <property type="match status" value="1"/>
</dbReference>
<feature type="region of interest" description="Disordered" evidence="9">
    <location>
        <begin position="934"/>
        <end position="995"/>
    </location>
</feature>
<dbReference type="GO" id="GO:0015743">
    <property type="term" value="P:malate transport"/>
    <property type="evidence" value="ECO:0007669"/>
    <property type="project" value="InterPro"/>
</dbReference>
<feature type="transmembrane region" description="Helical" evidence="10">
    <location>
        <begin position="136"/>
        <end position="160"/>
    </location>
</feature>
<reference evidence="12" key="1">
    <citation type="submission" date="2014-11" db="EMBL/GenBank/DDBJ databases">
        <authorList>
            <person name="Otto D Thomas"/>
            <person name="Naeem Raeece"/>
        </authorList>
    </citation>
    <scope>NUCLEOTIDE SEQUENCE</scope>
</reference>
<feature type="compositionally biased region" description="Low complexity" evidence="9">
    <location>
        <begin position="637"/>
        <end position="649"/>
    </location>
</feature>
<name>A0A0G4F5U4_9ALVE</name>
<protein>
    <recommendedName>
        <fullName evidence="11">Integral membrane bound transporter domain-containing protein</fullName>
    </recommendedName>
</protein>
<feature type="transmembrane region" description="Helical" evidence="10">
    <location>
        <begin position="237"/>
        <end position="254"/>
    </location>
</feature>
<feature type="compositionally biased region" description="Gly residues" evidence="9">
    <location>
        <begin position="675"/>
        <end position="690"/>
    </location>
</feature>
<keyword evidence="6" id="KW-0406">Ion transport</keyword>
<keyword evidence="7 10" id="KW-0472">Membrane</keyword>
<evidence type="ECO:0000259" key="11">
    <source>
        <dbReference type="Pfam" id="PF13515"/>
    </source>
</evidence>
<evidence type="ECO:0000256" key="8">
    <source>
        <dbReference type="ARBA" id="ARBA00023303"/>
    </source>
</evidence>
<dbReference type="Pfam" id="PF13515">
    <property type="entry name" value="FUSC_2"/>
    <property type="match status" value="1"/>
</dbReference>
<feature type="compositionally biased region" description="Low complexity" evidence="9">
    <location>
        <begin position="735"/>
        <end position="750"/>
    </location>
</feature>
<evidence type="ECO:0000256" key="9">
    <source>
        <dbReference type="SAM" id="MobiDB-lite"/>
    </source>
</evidence>
<feature type="compositionally biased region" description="Basic and acidic residues" evidence="9">
    <location>
        <begin position="974"/>
        <end position="985"/>
    </location>
</feature>
<feature type="compositionally biased region" description="Basic and acidic residues" evidence="9">
    <location>
        <begin position="782"/>
        <end position="814"/>
    </location>
</feature>
<evidence type="ECO:0000313" key="12">
    <source>
        <dbReference type="EMBL" id="CEM07862.1"/>
    </source>
</evidence>
<keyword evidence="8" id="KW-0407">Ion channel</keyword>
<dbReference type="Pfam" id="PF11744">
    <property type="entry name" value="ALMT"/>
    <property type="match status" value="1"/>
</dbReference>
<feature type="transmembrane region" description="Helical" evidence="10">
    <location>
        <begin position="208"/>
        <end position="225"/>
    </location>
</feature>
<keyword evidence="4 10" id="KW-0812">Transmembrane</keyword>
<evidence type="ECO:0000256" key="2">
    <source>
        <dbReference type="ARBA" id="ARBA00007079"/>
    </source>
</evidence>
<feature type="domain" description="Integral membrane bound transporter" evidence="11">
    <location>
        <begin position="107"/>
        <end position="171"/>
    </location>
</feature>
<evidence type="ECO:0000256" key="1">
    <source>
        <dbReference type="ARBA" id="ARBA00004141"/>
    </source>
</evidence>
<evidence type="ECO:0000256" key="6">
    <source>
        <dbReference type="ARBA" id="ARBA00023065"/>
    </source>
</evidence>
<feature type="compositionally biased region" description="Polar residues" evidence="9">
    <location>
        <begin position="617"/>
        <end position="628"/>
    </location>
</feature>
<proteinExistence type="inferred from homology"/>
<evidence type="ECO:0000256" key="3">
    <source>
        <dbReference type="ARBA" id="ARBA00022448"/>
    </source>
</evidence>
<dbReference type="EMBL" id="CDMZ01000150">
    <property type="protein sequence ID" value="CEM07862.1"/>
    <property type="molecule type" value="Genomic_DNA"/>
</dbReference>
<feature type="region of interest" description="Disordered" evidence="9">
    <location>
        <begin position="1"/>
        <end position="63"/>
    </location>
</feature>
<comment type="subcellular location">
    <subcellularLocation>
        <location evidence="1">Membrane</location>
        <topology evidence="1">Multi-pass membrane protein</topology>
    </subcellularLocation>
</comment>
<feature type="region of interest" description="Disordered" evidence="9">
    <location>
        <begin position="723"/>
        <end position="849"/>
    </location>
</feature>
<keyword evidence="3" id="KW-0813">Transport</keyword>
<dbReference type="GO" id="GO:0016020">
    <property type="term" value="C:membrane"/>
    <property type="evidence" value="ECO:0007669"/>
    <property type="project" value="UniProtKB-SubCell"/>
</dbReference>
<evidence type="ECO:0000256" key="10">
    <source>
        <dbReference type="SAM" id="Phobius"/>
    </source>
</evidence>
<dbReference type="GO" id="GO:0034220">
    <property type="term" value="P:monoatomic ion transmembrane transport"/>
    <property type="evidence" value="ECO:0007669"/>
    <property type="project" value="UniProtKB-KW"/>
</dbReference>